<dbReference type="InterPro" id="IPR001920">
    <property type="entry name" value="Asp/Glu_race"/>
</dbReference>
<dbReference type="InterPro" id="IPR015942">
    <property type="entry name" value="Asp/Glu/hydantoin_racemase"/>
</dbReference>
<dbReference type="SUPFAM" id="SSF53681">
    <property type="entry name" value="Aspartate/glutamate racemase"/>
    <property type="match status" value="1"/>
</dbReference>
<organism evidence="1 2">
    <name type="scientific">Bacillus safensis</name>
    <dbReference type="NCBI Taxonomy" id="561879"/>
    <lineage>
        <taxon>Bacteria</taxon>
        <taxon>Bacillati</taxon>
        <taxon>Bacillota</taxon>
        <taxon>Bacilli</taxon>
        <taxon>Bacillales</taxon>
        <taxon>Bacillaceae</taxon>
        <taxon>Bacillus</taxon>
    </lineage>
</organism>
<evidence type="ECO:0000313" key="2">
    <source>
        <dbReference type="Proteomes" id="UP000464658"/>
    </source>
</evidence>
<dbReference type="Pfam" id="PF01177">
    <property type="entry name" value="Asp_Glu_race"/>
    <property type="match status" value="1"/>
</dbReference>
<dbReference type="AlphaFoldDB" id="A0A5S9M701"/>
<dbReference type="GO" id="GO:0016855">
    <property type="term" value="F:racemase and epimerase activity, acting on amino acids and derivatives"/>
    <property type="evidence" value="ECO:0007669"/>
    <property type="project" value="InterPro"/>
</dbReference>
<dbReference type="InterPro" id="IPR033134">
    <property type="entry name" value="Asp/Glu_racemase_AS_2"/>
</dbReference>
<reference evidence="1 2" key="1">
    <citation type="submission" date="2019-12" db="EMBL/GenBank/DDBJ databases">
        <title>Full genome sequence of a Bacillus safensis strain isolated from commercially available natto in Indonesia.</title>
        <authorList>
            <person name="Yoshida M."/>
            <person name="Uomi M."/>
            <person name="Waturangi D."/>
            <person name="Ekaputri J.J."/>
            <person name="Setiamarga D.H.E."/>
        </authorList>
    </citation>
    <scope>NUCLEOTIDE SEQUENCE [LARGE SCALE GENOMIC DNA]</scope>
    <source>
        <strain evidence="1 2">IDN1</strain>
    </source>
</reference>
<proteinExistence type="predicted"/>
<dbReference type="EMBL" id="AP021906">
    <property type="protein sequence ID" value="BBP88605.1"/>
    <property type="molecule type" value="Genomic_DNA"/>
</dbReference>
<dbReference type="Gene3D" id="3.40.50.1860">
    <property type="match status" value="1"/>
</dbReference>
<evidence type="ECO:0008006" key="3">
    <source>
        <dbReference type="Google" id="ProtNLM"/>
    </source>
</evidence>
<gene>
    <name evidence="1" type="ORF">BsIDN1_22230</name>
</gene>
<evidence type="ECO:0000313" key="1">
    <source>
        <dbReference type="EMBL" id="BBP88605.1"/>
    </source>
</evidence>
<sequence>MNGIYAVKAGKLSKGESELALAAEILINQGAEAIIAGCTEIPLVLRSTKDVKVIDPTVIFLAKEAVKLVYELEKTKHLKNVI</sequence>
<accession>A0A5S9M701</accession>
<dbReference type="PROSITE" id="PS00924">
    <property type="entry name" value="ASP_GLU_RACEMASE_2"/>
    <property type="match status" value="1"/>
</dbReference>
<dbReference type="Proteomes" id="UP000464658">
    <property type="component" value="Chromosome"/>
</dbReference>
<name>A0A5S9M701_BACIA</name>
<protein>
    <recommendedName>
        <fullName evidence="3">Aspartate racemase</fullName>
    </recommendedName>
</protein>